<name>A0ABY8BSE4_AFICR</name>
<evidence type="ECO:0000256" key="1">
    <source>
        <dbReference type="SAM" id="MobiDB-lite"/>
    </source>
</evidence>
<proteinExistence type="predicted"/>
<evidence type="ECO:0000256" key="2">
    <source>
        <dbReference type="SAM" id="Phobius"/>
    </source>
</evidence>
<sequence length="115" mass="12233">MTDINSFRPLAALSRSRISAGSDARAAHPADRSPEAPEGVIMSLFVRLLLFLSAPITALFVSRDALNFSVIQTFVATGLAALIVFAFAFWPFGPKTKAKNESKHEARPNGSGGTA</sequence>
<evidence type="ECO:0000313" key="4">
    <source>
        <dbReference type="Proteomes" id="UP001213907"/>
    </source>
</evidence>
<feature type="transmembrane region" description="Helical" evidence="2">
    <location>
        <begin position="40"/>
        <end position="61"/>
    </location>
</feature>
<protein>
    <submittedName>
        <fullName evidence="3">Uncharacterized protein</fullName>
    </submittedName>
</protein>
<keyword evidence="4" id="KW-1185">Reference proteome</keyword>
<keyword evidence="2" id="KW-0812">Transmembrane</keyword>
<keyword evidence="2" id="KW-0472">Membrane</keyword>
<evidence type="ECO:0000313" key="3">
    <source>
        <dbReference type="EMBL" id="WEF51570.1"/>
    </source>
</evidence>
<accession>A0ABY8BSE4</accession>
<feature type="transmembrane region" description="Helical" evidence="2">
    <location>
        <begin position="73"/>
        <end position="92"/>
    </location>
</feature>
<dbReference type="RefSeq" id="WP_275247163.1">
    <property type="nucleotide sequence ID" value="NZ_BAABDX010000001.1"/>
</dbReference>
<gene>
    <name evidence="3" type="ORF">AFIC_000005</name>
</gene>
<feature type="region of interest" description="Disordered" evidence="1">
    <location>
        <begin position="94"/>
        <end position="115"/>
    </location>
</feature>
<reference evidence="3 4" key="1">
    <citation type="submission" date="2022-11" db="EMBL/GenBank/DDBJ databases">
        <authorList>
            <person name="Siebert D."/>
            <person name="Busche T."/>
            <person name="Saydam E."/>
            <person name="Kalinowski J."/>
            <person name="Ruckert C."/>
            <person name="Blombach B."/>
        </authorList>
    </citation>
    <scope>NUCLEOTIDE SEQUENCE [LARGE SCALE GENOMIC DNA]</scope>
    <source>
        <strain evidence="3 4">DSM 1083</strain>
    </source>
</reference>
<dbReference type="EMBL" id="CP113162">
    <property type="protein sequence ID" value="WEF51570.1"/>
    <property type="molecule type" value="Genomic_DNA"/>
</dbReference>
<feature type="compositionally biased region" description="Basic and acidic residues" evidence="1">
    <location>
        <begin position="98"/>
        <end position="107"/>
    </location>
</feature>
<dbReference type="Proteomes" id="UP001213907">
    <property type="component" value="Chromosome"/>
</dbReference>
<organism evidence="3 4">
    <name type="scientific">Afipia carboxydohydrogena</name>
    <name type="common">Pseudomonas carboxydohydrogena</name>
    <dbReference type="NCBI Taxonomy" id="290"/>
    <lineage>
        <taxon>Bacteria</taxon>
        <taxon>Pseudomonadati</taxon>
        <taxon>Pseudomonadota</taxon>
        <taxon>Alphaproteobacteria</taxon>
        <taxon>Hyphomicrobiales</taxon>
        <taxon>Nitrobacteraceae</taxon>
        <taxon>Afipia</taxon>
    </lineage>
</organism>
<keyword evidence="2" id="KW-1133">Transmembrane helix</keyword>